<dbReference type="Proteomes" id="UP001178888">
    <property type="component" value="Unassembled WGS sequence"/>
</dbReference>
<accession>A0AA90TU13</accession>
<dbReference type="AlphaFoldDB" id="A0AA90TU13"/>
<sequence length="46" mass="5550">MIELPKSLYCEHCKKETEHKVREDALEIEYTCKECNNQLEIVKSFF</sequence>
<organism evidence="1 2">
    <name type="scientific">Bacillus salipaludis</name>
    <dbReference type="NCBI Taxonomy" id="2547811"/>
    <lineage>
        <taxon>Bacteria</taxon>
        <taxon>Bacillati</taxon>
        <taxon>Bacillota</taxon>
        <taxon>Bacilli</taxon>
        <taxon>Bacillales</taxon>
        <taxon>Bacillaceae</taxon>
        <taxon>Bacillus</taxon>
    </lineage>
</organism>
<dbReference type="EMBL" id="JAVGVR010000001">
    <property type="protein sequence ID" value="MDQ6598634.1"/>
    <property type="molecule type" value="Genomic_DNA"/>
</dbReference>
<keyword evidence="2" id="KW-1185">Reference proteome</keyword>
<protein>
    <submittedName>
        <fullName evidence="1">Uncharacterized protein</fullName>
    </submittedName>
</protein>
<comment type="caution">
    <text evidence="1">The sequence shown here is derived from an EMBL/GenBank/DDBJ whole genome shotgun (WGS) entry which is preliminary data.</text>
</comment>
<name>A0AA90TU13_9BACI</name>
<evidence type="ECO:0000313" key="1">
    <source>
        <dbReference type="EMBL" id="MDQ6598634.1"/>
    </source>
</evidence>
<gene>
    <name evidence="1" type="ORF">RCG21_20100</name>
</gene>
<reference evidence="1" key="1">
    <citation type="submission" date="2023-08" db="EMBL/GenBank/DDBJ databases">
        <title>Nitrogen cycling bacteria in agricultural field soils.</title>
        <authorList>
            <person name="Jang J."/>
        </authorList>
    </citation>
    <scope>NUCLEOTIDE SEQUENCE</scope>
    <source>
        <strain evidence="1">PS3-36</strain>
    </source>
</reference>
<dbReference type="RefSeq" id="WP_165976268.1">
    <property type="nucleotide sequence ID" value="NZ_JAVGVR010000001.1"/>
</dbReference>
<evidence type="ECO:0000313" key="2">
    <source>
        <dbReference type="Proteomes" id="UP001178888"/>
    </source>
</evidence>
<proteinExistence type="predicted"/>